<dbReference type="NCBIfam" id="TIGR00056">
    <property type="entry name" value="MlaE family lipid ABC transporter permease subunit"/>
    <property type="match status" value="1"/>
</dbReference>
<dbReference type="GO" id="GO:0043190">
    <property type="term" value="C:ATP-binding cassette (ABC) transporter complex"/>
    <property type="evidence" value="ECO:0007669"/>
    <property type="project" value="InterPro"/>
</dbReference>
<dbReference type="EMBL" id="FNAQ01000001">
    <property type="protein sequence ID" value="SDD82464.1"/>
    <property type="molecule type" value="Genomic_DNA"/>
</dbReference>
<dbReference type="InterPro" id="IPR030802">
    <property type="entry name" value="Permease_MalE"/>
</dbReference>
<name>A0A1G6XW50_9BACT</name>
<dbReference type="OrthoDB" id="9805022at2"/>
<reference evidence="3" key="1">
    <citation type="submission" date="2016-10" db="EMBL/GenBank/DDBJ databases">
        <authorList>
            <person name="Varghese N."/>
            <person name="Submissions S."/>
        </authorList>
    </citation>
    <scope>NUCLEOTIDE SEQUENCE [LARGE SCALE GENOMIC DNA]</scope>
    <source>
        <strain evidence="3">DSM 8987</strain>
    </source>
</reference>
<accession>A0A1G6XW50</accession>
<evidence type="ECO:0000256" key="1">
    <source>
        <dbReference type="RuleBase" id="RU362044"/>
    </source>
</evidence>
<dbReference type="STRING" id="57664.SAMN05661003_101425"/>
<organism evidence="2 3">
    <name type="scientific">Desulfuromonas thiophila</name>
    <dbReference type="NCBI Taxonomy" id="57664"/>
    <lineage>
        <taxon>Bacteria</taxon>
        <taxon>Pseudomonadati</taxon>
        <taxon>Thermodesulfobacteriota</taxon>
        <taxon>Desulfuromonadia</taxon>
        <taxon>Desulfuromonadales</taxon>
        <taxon>Desulfuromonadaceae</taxon>
        <taxon>Desulfuromonas</taxon>
    </lineage>
</organism>
<feature type="transmembrane region" description="Helical" evidence="1">
    <location>
        <begin position="164"/>
        <end position="187"/>
    </location>
</feature>
<dbReference type="PANTHER" id="PTHR30188">
    <property type="entry name" value="ABC TRANSPORTER PERMEASE PROTEIN-RELATED"/>
    <property type="match status" value="1"/>
</dbReference>
<proteinExistence type="inferred from homology"/>
<keyword evidence="1" id="KW-0812">Transmembrane</keyword>
<dbReference type="RefSeq" id="WP_092075758.1">
    <property type="nucleotide sequence ID" value="NZ_FNAQ01000001.1"/>
</dbReference>
<gene>
    <name evidence="2" type="ORF">SAMN05661003_101425</name>
</gene>
<dbReference type="InterPro" id="IPR003453">
    <property type="entry name" value="ABC_MlaE_roteobac"/>
</dbReference>
<sequence>MTEARLRLQQQDRHLRLCLSGDWHRDSHLPDLAAVESALQHEDIAGLELDGSALGRWDSLLLLFIRQLQQLADKTQRPLELTALPAGAQQLLELMAAVPPARFPARPRPSLPERVGAQARRQLSGVAASLAFIGAASLAFGRFARGRARFRVEDLRDQLYCSGAQALPIITLVAVLIGLILAFVGAVQLKLFGAEIYVADLVAIGMTREMGAMMAAIIMAGRTGAAFAAQIGTMQVNEEIDALRTLGIDPMEFLVLPRMLALILMLPLLCLYADLLGMAGGLLVAGGLLDLPLNQYLHQTLAALSLNHFLLGLGKSVVFGVIVALAGCLRGLQCGRSAAAVGDAATSAVVSAIVAIIVCDGLFAVLADLFGV</sequence>
<dbReference type="AlphaFoldDB" id="A0A1G6XW50"/>
<dbReference type="Proteomes" id="UP000243205">
    <property type="component" value="Unassembled WGS sequence"/>
</dbReference>
<comment type="similarity">
    <text evidence="1">Belongs to the MlaE permease family.</text>
</comment>
<keyword evidence="1" id="KW-1133">Transmembrane helix</keyword>
<dbReference type="Pfam" id="PF02405">
    <property type="entry name" value="MlaE"/>
    <property type="match status" value="1"/>
</dbReference>
<evidence type="ECO:0000313" key="2">
    <source>
        <dbReference type="EMBL" id="SDD82464.1"/>
    </source>
</evidence>
<feature type="transmembrane region" description="Helical" evidence="1">
    <location>
        <begin position="344"/>
        <end position="367"/>
    </location>
</feature>
<protein>
    <submittedName>
        <fullName evidence="2">Phospholipid/cholesterol/gamma-HCH transport system permease protein</fullName>
    </submittedName>
</protein>
<feature type="transmembrane region" description="Helical" evidence="1">
    <location>
        <begin position="260"/>
        <end position="289"/>
    </location>
</feature>
<feature type="transmembrane region" description="Helical" evidence="1">
    <location>
        <begin position="123"/>
        <end position="144"/>
    </location>
</feature>
<keyword evidence="3" id="KW-1185">Reference proteome</keyword>
<dbReference type="PANTHER" id="PTHR30188:SF3">
    <property type="entry name" value="ABC TRANSPORTER PERMEASE"/>
    <property type="match status" value="1"/>
</dbReference>
<dbReference type="GO" id="GO:0005548">
    <property type="term" value="F:phospholipid transporter activity"/>
    <property type="evidence" value="ECO:0007669"/>
    <property type="project" value="TreeGrafter"/>
</dbReference>
<evidence type="ECO:0000313" key="3">
    <source>
        <dbReference type="Proteomes" id="UP000243205"/>
    </source>
</evidence>
<feature type="transmembrane region" description="Helical" evidence="1">
    <location>
        <begin position="309"/>
        <end position="332"/>
    </location>
</feature>
<keyword evidence="1" id="KW-0472">Membrane</keyword>
<dbReference type="SUPFAM" id="SSF52091">
    <property type="entry name" value="SpoIIaa-like"/>
    <property type="match status" value="1"/>
</dbReference>
<dbReference type="InterPro" id="IPR036513">
    <property type="entry name" value="STAS_dom_sf"/>
</dbReference>